<dbReference type="Proteomes" id="UP000326582">
    <property type="component" value="Chromosome 7"/>
</dbReference>
<keyword evidence="1" id="KW-0436">Ligase</keyword>
<accession>A0ACD0WS21</accession>
<keyword evidence="2" id="KW-1185">Reference proteome</keyword>
<dbReference type="EMBL" id="CP038490">
    <property type="protein sequence ID" value="QFZ30148.1"/>
    <property type="molecule type" value="Genomic_DNA"/>
</dbReference>
<protein>
    <submittedName>
        <fullName evidence="1">Diphthine-ammonia ligase</fullName>
    </submittedName>
</protein>
<sequence length="647" mass="72197">MYGCTLPSSPPSMKFVALISGGKDSFFNILHCVQNGHELVALANLHPADASVNETDSFMFQTVGHDIIDFYRDCVPEIPLYRKALNGGSTNVSLEYVPTPHDEIEDLLELLQEVKRKQPDVEGVSCGAILSHYQRTRVENVCDRLGLTSLAYLWQRDQAELMREICGSGLDARLIKVAAIGLNEKHLGKPLAAMYPILTKLNQMYDVHVCGEGGEFESLVFDAPFFQRKLGLAASEPVRHSSDASYLRMKITVEEKNQQVKQENIPTPPLLSENFAEIAEIQSPSITADTAVPSASFRVSPRISKSGGRLFISNLVSTKDSIEEQTSDALEQLRSEICARGYTMANVQHVCLLVSDMGHFSRVNSVYGKFFKDIHLPPSRVCVETVLPQPYRIQMSCVVMPLEHEKMGIHIRSRSYWAPQNIGPYSQAIVDHRGKFKNATLSGQIPLVPASMQLDTSMSNTESAVLALQHLYRAKTLVDVKQFSEAICFVTNPALAPLSAQIWQSYVDDVEYGQDFYNRLLIVQVTNLPRNANVEWGGSTFEKIRDMYEDEEETGTCLSYDDITEKFKTSVVAGGDTNLVKLVTDDISAVIEFLRNPRIQDSYVRVIAGLDDIHRLTNMGLSAEWIPVLKVWDSDATPCSFALLWVE</sequence>
<reference evidence="2" key="1">
    <citation type="journal article" date="2019" name="MBio">
        <title>Comparative genomics for the elucidation of multidrug resistance (MDR) in Candida lusitaniae.</title>
        <authorList>
            <person name="Kannan A."/>
            <person name="Asner S.A."/>
            <person name="Trachsel E."/>
            <person name="Kelly S."/>
            <person name="Parker J."/>
            <person name="Sanglard D."/>
        </authorList>
    </citation>
    <scope>NUCLEOTIDE SEQUENCE [LARGE SCALE GENOMIC DNA]</scope>
    <source>
        <strain evidence="2">P1</strain>
    </source>
</reference>
<proteinExistence type="predicted"/>
<name>A0ACD0WS21_CLALS</name>
<organism evidence="1 2">
    <name type="scientific">Clavispora lusitaniae</name>
    <name type="common">Candida lusitaniae</name>
    <dbReference type="NCBI Taxonomy" id="36911"/>
    <lineage>
        <taxon>Eukaryota</taxon>
        <taxon>Fungi</taxon>
        <taxon>Dikarya</taxon>
        <taxon>Ascomycota</taxon>
        <taxon>Saccharomycotina</taxon>
        <taxon>Pichiomycetes</taxon>
        <taxon>Metschnikowiaceae</taxon>
        <taxon>Clavispora</taxon>
    </lineage>
</organism>
<evidence type="ECO:0000313" key="2">
    <source>
        <dbReference type="Proteomes" id="UP000326582"/>
    </source>
</evidence>
<gene>
    <name evidence="1" type="ORF">EJF14_70222</name>
</gene>
<evidence type="ECO:0000313" key="1">
    <source>
        <dbReference type="EMBL" id="QFZ30148.1"/>
    </source>
</evidence>